<evidence type="ECO:0000313" key="2">
    <source>
        <dbReference type="Proteomes" id="UP001150259"/>
    </source>
</evidence>
<organism evidence="1 2">
    <name type="scientific">Intrasporangium calvum</name>
    <dbReference type="NCBI Taxonomy" id="53358"/>
    <lineage>
        <taxon>Bacteria</taxon>
        <taxon>Bacillati</taxon>
        <taxon>Actinomycetota</taxon>
        <taxon>Actinomycetes</taxon>
        <taxon>Micrococcales</taxon>
        <taxon>Intrasporangiaceae</taxon>
        <taxon>Intrasporangium</taxon>
    </lineage>
</organism>
<dbReference type="EMBL" id="JAPFQL010000028">
    <property type="protein sequence ID" value="MDC5697244.1"/>
    <property type="molecule type" value="Genomic_DNA"/>
</dbReference>
<accession>A0ABT5GG69</accession>
<dbReference type="RefSeq" id="WP_272461821.1">
    <property type="nucleotide sequence ID" value="NZ_JAPFQL010000028.1"/>
</dbReference>
<evidence type="ECO:0000313" key="1">
    <source>
        <dbReference type="EMBL" id="MDC5697244.1"/>
    </source>
</evidence>
<name>A0ABT5GG69_9MICO</name>
<proteinExistence type="predicted"/>
<gene>
    <name evidence="1" type="ORF">OO014_08235</name>
</gene>
<protein>
    <submittedName>
        <fullName evidence="1">Uncharacterized protein</fullName>
    </submittedName>
</protein>
<keyword evidence="2" id="KW-1185">Reference proteome</keyword>
<sequence>MSRANRILAIALAGIVVLAVVAALVSRGRPSARLDAGSPEAAVQAYVDAALDGRADEAARWLDPAGDCDVGDLDRAGTSGMSATRVVLVDSTQNADSATVRVDLVFGSGGPFETSEYREPQSYRLVRSSGDWRITGVPWPLYDCWKE</sequence>
<comment type="caution">
    <text evidence="1">The sequence shown here is derived from an EMBL/GenBank/DDBJ whole genome shotgun (WGS) entry which is preliminary data.</text>
</comment>
<dbReference type="Proteomes" id="UP001150259">
    <property type="component" value="Unassembled WGS sequence"/>
</dbReference>
<reference evidence="1 2" key="1">
    <citation type="submission" date="2022-11" db="EMBL/GenBank/DDBJ databases">
        <title>Anaerobic phenanthrene biodegradation by a DNRA strain PheN6.</title>
        <authorList>
            <person name="Zhang Z."/>
        </authorList>
    </citation>
    <scope>NUCLEOTIDE SEQUENCE [LARGE SCALE GENOMIC DNA]</scope>
    <source>
        <strain evidence="1 2">PheN6</strain>
    </source>
</reference>